<dbReference type="Proteomes" id="UP000566819">
    <property type="component" value="Unassembled WGS sequence"/>
</dbReference>
<accession>A0A8H4RFH0</accession>
<evidence type="ECO:0000313" key="2">
    <source>
        <dbReference type="EMBL" id="KAF4629134.1"/>
    </source>
</evidence>
<protein>
    <submittedName>
        <fullName evidence="2">Uncharacterized protein</fullName>
    </submittedName>
</protein>
<dbReference type="EMBL" id="JAAMPI010000716">
    <property type="protein sequence ID" value="KAF4629134.1"/>
    <property type="molecule type" value="Genomic_DNA"/>
</dbReference>
<name>A0A8H4RFH0_9HELO</name>
<gene>
    <name evidence="2" type="ORF">G7Y89_g9020</name>
</gene>
<feature type="region of interest" description="Disordered" evidence="1">
    <location>
        <begin position="40"/>
        <end position="64"/>
    </location>
</feature>
<keyword evidence="3" id="KW-1185">Reference proteome</keyword>
<evidence type="ECO:0000313" key="3">
    <source>
        <dbReference type="Proteomes" id="UP000566819"/>
    </source>
</evidence>
<comment type="caution">
    <text evidence="2">The sequence shown here is derived from an EMBL/GenBank/DDBJ whole genome shotgun (WGS) entry which is preliminary data.</text>
</comment>
<organism evidence="2 3">
    <name type="scientific">Cudoniella acicularis</name>
    <dbReference type="NCBI Taxonomy" id="354080"/>
    <lineage>
        <taxon>Eukaryota</taxon>
        <taxon>Fungi</taxon>
        <taxon>Dikarya</taxon>
        <taxon>Ascomycota</taxon>
        <taxon>Pezizomycotina</taxon>
        <taxon>Leotiomycetes</taxon>
        <taxon>Helotiales</taxon>
        <taxon>Tricladiaceae</taxon>
        <taxon>Cudoniella</taxon>
    </lineage>
</organism>
<sequence length="118" mass="13082">MSRLVSRTIFPSSATAAARACEAEDMEISYLMWMGMASASDRTPESNLPHGYRDPTPQSGPQETLEVDIQPNRTRKQPDDAAQHSFVRLAGSLQTFLVLNLLVTMRMRPGINSVRTTT</sequence>
<dbReference type="AlphaFoldDB" id="A0A8H4RFH0"/>
<proteinExistence type="predicted"/>
<evidence type="ECO:0000256" key="1">
    <source>
        <dbReference type="SAM" id="MobiDB-lite"/>
    </source>
</evidence>
<reference evidence="2 3" key="1">
    <citation type="submission" date="2020-03" db="EMBL/GenBank/DDBJ databases">
        <title>Draft Genome Sequence of Cudoniella acicularis.</title>
        <authorList>
            <person name="Buettner E."/>
            <person name="Kellner H."/>
        </authorList>
    </citation>
    <scope>NUCLEOTIDE SEQUENCE [LARGE SCALE GENOMIC DNA]</scope>
    <source>
        <strain evidence="2 3">DSM 108380</strain>
    </source>
</reference>